<dbReference type="Pfam" id="PF14765">
    <property type="entry name" value="PS-DH"/>
    <property type="match status" value="1"/>
</dbReference>
<dbReference type="GO" id="GO:0006633">
    <property type="term" value="P:fatty acid biosynthetic process"/>
    <property type="evidence" value="ECO:0007669"/>
    <property type="project" value="InterPro"/>
</dbReference>
<evidence type="ECO:0000313" key="19">
    <source>
        <dbReference type="Proteomes" id="UP000185596"/>
    </source>
</evidence>
<dbReference type="InterPro" id="IPR020807">
    <property type="entry name" value="PKS_DH"/>
</dbReference>
<dbReference type="PROSITE" id="PS50075">
    <property type="entry name" value="CARRIER"/>
    <property type="match status" value="1"/>
</dbReference>
<dbReference type="Gene3D" id="3.40.50.720">
    <property type="entry name" value="NAD(P)-binding Rossmann-like Domain"/>
    <property type="match status" value="2"/>
</dbReference>
<dbReference type="Pfam" id="PF22953">
    <property type="entry name" value="SpnB_Rossmann"/>
    <property type="match status" value="2"/>
</dbReference>
<dbReference type="InterPro" id="IPR055123">
    <property type="entry name" value="SpnB-like_Rossmann"/>
</dbReference>
<evidence type="ECO:0000256" key="14">
    <source>
        <dbReference type="PROSITE-ProRule" id="PRU01363"/>
    </source>
</evidence>
<evidence type="ECO:0000259" key="15">
    <source>
        <dbReference type="PROSITE" id="PS50075"/>
    </source>
</evidence>
<dbReference type="SMART" id="SM00825">
    <property type="entry name" value="PKS_KS"/>
    <property type="match status" value="2"/>
</dbReference>
<dbReference type="EC" id="2.3.1.94" evidence="13"/>
<evidence type="ECO:0000256" key="13">
    <source>
        <dbReference type="ARBA" id="ARBA00066981"/>
    </source>
</evidence>
<proteinExistence type="predicted"/>
<dbReference type="InterPro" id="IPR013968">
    <property type="entry name" value="PKS_KR"/>
</dbReference>
<dbReference type="GO" id="GO:0033068">
    <property type="term" value="P:macrolide biosynthetic process"/>
    <property type="evidence" value="ECO:0007669"/>
    <property type="project" value="UniProtKB-ARBA"/>
</dbReference>
<dbReference type="SUPFAM" id="SSF52151">
    <property type="entry name" value="FabD/lysophospholipase-like"/>
    <property type="match status" value="2"/>
</dbReference>
<dbReference type="InterPro" id="IPR057326">
    <property type="entry name" value="KR_dom"/>
</dbReference>
<comment type="cofactor">
    <cofactor evidence="1">
        <name>pantetheine 4'-phosphate</name>
        <dbReference type="ChEBI" id="CHEBI:47942"/>
    </cofactor>
</comment>
<dbReference type="PANTHER" id="PTHR43775">
    <property type="entry name" value="FATTY ACID SYNTHASE"/>
    <property type="match status" value="1"/>
</dbReference>
<dbReference type="SMART" id="SM00823">
    <property type="entry name" value="PKS_PP"/>
    <property type="match status" value="1"/>
</dbReference>
<dbReference type="CDD" id="cd00833">
    <property type="entry name" value="PKS"/>
    <property type="match status" value="2"/>
</dbReference>
<dbReference type="InterPro" id="IPR049551">
    <property type="entry name" value="PKS_DH_C"/>
</dbReference>
<keyword evidence="3" id="KW-0597">Phosphoprotein</keyword>
<comment type="pathway">
    <text evidence="11">Antibiotic biosynthesis; erythromycin biosynthesis.</text>
</comment>
<dbReference type="PROSITE" id="PS52004">
    <property type="entry name" value="KS3_2"/>
    <property type="match status" value="2"/>
</dbReference>
<dbReference type="SUPFAM" id="SSF47336">
    <property type="entry name" value="ACP-like"/>
    <property type="match status" value="1"/>
</dbReference>
<dbReference type="SUPFAM" id="SSF101173">
    <property type="entry name" value="Docking domain B of the erythromycin polyketide synthase (DEBS)"/>
    <property type="match status" value="1"/>
</dbReference>
<dbReference type="FunFam" id="1.10.1200.10:FF:000007">
    <property type="entry name" value="Probable polyketide synthase pks17"/>
    <property type="match status" value="1"/>
</dbReference>
<comment type="subunit">
    <text evidence="12">Homodimer. Erythronolide synthase is composed of EryAI, EryAII and EryAIII multimodular (2 modules) polypeptides each coding for a functional synthase subunit which participates in 2 of the six FAS-like elongation steps required for formation of the polyketide. Module 1, 2, 3, 4, 5, and 6 participating in biosynthesis steps 1, 2, 3, 4, 5, and 6, respectively.</text>
</comment>
<keyword evidence="7" id="KW-0511">Multifunctional enzyme</keyword>
<name>A0A1Q8CS50_9PSEU</name>
<evidence type="ECO:0000256" key="1">
    <source>
        <dbReference type="ARBA" id="ARBA00001957"/>
    </source>
</evidence>
<dbReference type="SMART" id="SM00827">
    <property type="entry name" value="PKS_AT"/>
    <property type="match status" value="2"/>
</dbReference>
<dbReference type="InterPro" id="IPR016039">
    <property type="entry name" value="Thiolase-like"/>
</dbReference>
<dbReference type="SMART" id="SM01294">
    <property type="entry name" value="PKS_PP_betabranch"/>
    <property type="match status" value="1"/>
</dbReference>
<evidence type="ECO:0000256" key="5">
    <source>
        <dbReference type="ARBA" id="ARBA00022737"/>
    </source>
</evidence>
<dbReference type="Pfam" id="PF00698">
    <property type="entry name" value="Acyl_transf_1"/>
    <property type="match status" value="2"/>
</dbReference>
<dbReference type="Pfam" id="PF02801">
    <property type="entry name" value="Ketoacyl-synt_C"/>
    <property type="match status" value="2"/>
</dbReference>
<protein>
    <recommendedName>
        <fullName evidence="13">6-deoxyerythronolide-B synthase</fullName>
        <ecNumber evidence="13">2.3.1.94</ecNumber>
    </recommendedName>
</protein>
<dbReference type="GO" id="GO:0031177">
    <property type="term" value="F:phosphopantetheine binding"/>
    <property type="evidence" value="ECO:0007669"/>
    <property type="project" value="InterPro"/>
</dbReference>
<evidence type="ECO:0000256" key="9">
    <source>
        <dbReference type="ARBA" id="ARBA00052442"/>
    </source>
</evidence>
<keyword evidence="5" id="KW-0677">Repeat</keyword>
<feature type="domain" description="Carrier" evidence="15">
    <location>
        <begin position="1645"/>
        <end position="1720"/>
    </location>
</feature>
<gene>
    <name evidence="18" type="ORF">BU204_12315</name>
</gene>
<dbReference type="GO" id="GO:0004315">
    <property type="term" value="F:3-oxoacyl-[acyl-carrier-protein] synthase activity"/>
    <property type="evidence" value="ECO:0007669"/>
    <property type="project" value="InterPro"/>
</dbReference>
<dbReference type="Gene3D" id="3.40.47.10">
    <property type="match status" value="2"/>
</dbReference>
<evidence type="ECO:0000259" key="16">
    <source>
        <dbReference type="PROSITE" id="PS52004"/>
    </source>
</evidence>
<sequence>MTSPDSTSTEQRLRDYLRRASADLQRTRRRLGELEAAAHEPVAIIGMACRYPGGVTGPEDLWRLVESGRDGVTGLPTDRGWYLDALDSASTLSGGFLHDATTFDADFFGISPREALAMDPQQRVLLESAWEAIERAGLDPLSLKGSGTGVFVGAIPQDYRVGPGDNVDGFALTGSTSSVLSGRLAYVLGLVGPALTVDTACSSSLVSLHLAARALRTGECSLALAGGVTVMSSPLTIAEFSKQGGLAADGYCRSFADSANGTGWAEGVGVLVLERLSDAVRDGHRVLAVLRGSAVNSDGASNGLTAPNGPSQQRVIEQALVDARLSADQVDVVEAHGTGTVLGDPVEAEALLATYGRGRPAERPLLLGSVKSNLSHTQAAAGVAGVIKMVLAMRHGVLPRTLHVDRPTSHVDWSSGGIRLLTENVPWPETGEPRRAGVSSFGLSGTNAHAVLEQAPPVETPAEQAARPAGAVPLVVSARGGEALREQAARLASTVETADLADVAYSLAGGRSLFEHRAVVVAADTASARAGLTALAEGRPSAGVVTGAASRGRPRLAALFAGQGAQRLAMGRALHGRFPVFAEAFDAALAEVDRHLDHPLREVVWGADAGALAATGAAQPALFAVETALYRLVESWGITPDFLIGHSVGEITAAHVAGVFTLADAAALVAARGRLMQALPAGGAMVAVEATEDEVAPLLTAGVSLAAVNGPRSVVLSGEEPEVTALAERLAADGRRTRRLHVSHAFHSSRMDPALAPFREVVAGLDAREPLVPVVSNLTGEPATVDQLTSAEYWVEHLRATVRFADGCAWLRDHDVTAYLELGPDGTLTALAQAVLPAESVVVPALRPERDEVETVTAAAAALAVAGVPVRWDAYFAGTGASTVDLPTYPFQRRRFWPRDGFGIPGEARPTGIGATNHPLLSAAVALAGSDGVLLTGRLSVADQPWLAGHVVAGATLLPGAALLELAIRAGDEVGCDLVAELTMAAPLALPEHGGVVVQLWIGGPGEDGRRTLDVYSRPDQGEDLPWTRHATGVLATATTPVPAPVDWPPAGAEPVDLTGFYDRLAEEGLRYGPEFRGLVAAWRHGSEVYAELALPASVAGDAAAFGLHPVLLDATLHASALAGHDDRGGLPFSWTDVRLHATGARTALARLVPAGDRVSIELADGTGAPLADVGELVLRAPGPAVADGAPHRDLYRLDWVPVPTGAQGAAPPVLGPDPLGLADLLGTEPADLDALAAGAVAAAVLCPIAGGPDAGDPGPTLTAVLARLQSWLAEDRFPETRLVLTTRGAFDGDLAAAAAWGLVRTAQAEHPDRFVLLDLDESADADAVRAALSTGEPQLAVRAGAPFAARLARVEPTEPTEPTRAESWDPDGTVVITGGTSGLGAALARHLAAEHGVRHLLLLSRSGAAAPGAPALVAELTALDAEPLVVACDVADRGALEVALAGATRPITAVLHAAGVLADGVVASLTPDALATVLRPKAEAAHYLHELTRDLDLSAFVLFSSLAGLLGAPGQGNYAAANAYLDALAAHRRAAGLPAVSLAWGPWAETTGMSGGDTTGRLRRLGTPPLSLDHGLALFDAALTRPEPVLAPVRLDLAALRSAPAVPLVLAGLVRTGTRRAAGTGPTGGFALRLARLAGPARRDAAVDLVRERIAEVLGHDDPRSIDPTRAMADLGFDSLTSVELRNRLAAATGLRLSATLVFDHPTVAALAEHLLAEAGDGTVETTGPAPAATDADPIVIVGMACRYPGGVRSPEELWRLLGEGRDAISGFPTNRGWDLGSLYHPDPDHAGTSYTRSGGFLHDAGEFDPAFFGMSPREAVATDAQQRLLLETSWEALERAGIDPSSLRGSRTGVFAGVMYGDYGAVLTDSEFEGYLGTGSSASVASGRVAYALGLEGPAVTVDTACSSSLVAMHWAMQALRAGECGLALAGGVTVMSTPAPFVEFSRQRGLAPDGRCKAFGAGADGVSWAEGVGVLVLERLSDAVRNGHRVLAVVRGSAVNSDGASNGLTAPNGGSQQRVIRQALAAAGLSASDVDVVEGHGTGTALGDPIEAQALLATYGQHRAAPLLLGSVKSNLGHTQAAAGVAGVIKMVLAMRHGQVPRTLHADTPSPHVDWSAGAVELVTEQTGWPEVDRPRRAAVSSFGFSGTNAHLVLEQAPSVDEPVEQAAPGVLPLLVSARGATALREQARALVSALGSVPDTAFSLATTRASFEHRAAVVAADRDTAARALAALAAGEPDPALLTGEAVAGERLAMLFSGQGSQRAGMGGELYRRFPVFAEALDEVAAAFAPHLDRPLREVIADGEPLEDTRWTQPALFAIEVALYRLVTSWGVRPSQLAGHSVGELAAAHVAGVLSLDDAATLVAARARLMAALPAGGAMVAVEAAEDEVADLLDEHVSLAAVNGPTSVVLAGDEEPVLAAAARLAERGRRTRRLQVSHAFHSARMDPMLDEFRAVAATLTYSPPAVPVVSALTGALAAETELCSPEYWVEHARRTVRFADAVRALDALGASVFVELGPDGVLAGMAADTLADALTVPLLRADRPEESALVTALAQLHVRGVAVDWPAFFAGRGARTVDLPTYPFEHEHYWPQPAARTAADPAEQRLWAAVEQGDAGQLAGLLGVTEDDLGGVLPALSSWHRGRQERSRLDAWRYRVDWTPVPTSAAPRLAGTWLLVGAGDGVAEALRGHGAEVLAARPEDLAGAGEVAGVVASDPDPATLLALLRAGPDAPLWVTTRGAVTTGGDDLLTDPERAALWGLGRTAALEYPNRWGGLIDLPADLDQSAATRLAAVLAGTGEDQVAIRPAGVLGRRLVHHPAAAPAGELRLAGTVLVTGGTGGLGAEVARWLARAGAPRLVLTSRRGP</sequence>
<feature type="region of interest" description="C-terminal hotdog fold" evidence="14">
    <location>
        <begin position="1053"/>
        <end position="1188"/>
    </location>
</feature>
<dbReference type="InterPro" id="IPR016036">
    <property type="entry name" value="Malonyl_transacylase_ACP-bd"/>
</dbReference>
<dbReference type="RefSeq" id="WP_143229474.1">
    <property type="nucleotide sequence ID" value="NZ_MSIE01000019.1"/>
</dbReference>
<evidence type="ECO:0000256" key="7">
    <source>
        <dbReference type="ARBA" id="ARBA00023268"/>
    </source>
</evidence>
<feature type="region of interest" description="N-terminal hotdog fold" evidence="14">
    <location>
        <begin position="918"/>
        <end position="1042"/>
    </location>
</feature>
<dbReference type="InterPro" id="IPR036299">
    <property type="entry name" value="Polyketide_synth_docking_sf"/>
</dbReference>
<dbReference type="OrthoDB" id="9778690at2"/>
<keyword evidence="6" id="KW-0045">Antibiotic biosynthesis</keyword>
<dbReference type="InterPro" id="IPR001227">
    <property type="entry name" value="Ac_transferase_dom_sf"/>
</dbReference>
<reference evidence="18 19" key="1">
    <citation type="submission" date="2016-12" db="EMBL/GenBank/DDBJ databases">
        <title>The draft genome sequence of Actinophytocola sp. 11-183.</title>
        <authorList>
            <person name="Wang W."/>
            <person name="Yuan L."/>
        </authorList>
    </citation>
    <scope>NUCLEOTIDE SEQUENCE [LARGE SCALE GENOMIC DNA]</scope>
    <source>
        <strain evidence="18 19">11-183</strain>
    </source>
</reference>
<dbReference type="SMART" id="SM00826">
    <property type="entry name" value="PKS_DH"/>
    <property type="match status" value="1"/>
</dbReference>
<dbReference type="InterPro" id="IPR049552">
    <property type="entry name" value="PKS_DH_N"/>
</dbReference>
<dbReference type="InterPro" id="IPR042104">
    <property type="entry name" value="PKS_dehydratase_sf"/>
</dbReference>
<dbReference type="SUPFAM" id="SSF55048">
    <property type="entry name" value="Probable ACP-binding domain of malonyl-CoA ACP transacylase"/>
    <property type="match status" value="2"/>
</dbReference>
<dbReference type="InterPro" id="IPR032821">
    <property type="entry name" value="PKS_assoc"/>
</dbReference>
<feature type="active site" description="Proton donor; for dehydratase activity" evidence="14">
    <location>
        <position position="1114"/>
    </location>
</feature>
<dbReference type="FunFam" id="3.40.47.10:FF:000019">
    <property type="entry name" value="Polyketide synthase type I"/>
    <property type="match status" value="2"/>
</dbReference>
<dbReference type="PANTHER" id="PTHR43775:SF51">
    <property type="entry name" value="INACTIVE PHENOLPHTHIOCEROL SYNTHESIS POLYKETIDE SYNTHASE TYPE I PKS1-RELATED"/>
    <property type="match status" value="1"/>
</dbReference>
<feature type="domain" description="Ketosynthase family 3 (KS3)" evidence="16">
    <location>
        <begin position="39"/>
        <end position="454"/>
    </location>
</feature>
<dbReference type="CDD" id="cd08956">
    <property type="entry name" value="KR_3_FAS_SDR_x"/>
    <property type="match status" value="1"/>
</dbReference>
<dbReference type="GO" id="GO:0004312">
    <property type="term" value="F:fatty acid synthase activity"/>
    <property type="evidence" value="ECO:0007669"/>
    <property type="project" value="TreeGrafter"/>
</dbReference>
<accession>A0A1Q8CS50</accession>
<evidence type="ECO:0000256" key="8">
    <source>
        <dbReference type="ARBA" id="ARBA00023315"/>
    </source>
</evidence>
<dbReference type="InterPro" id="IPR050091">
    <property type="entry name" value="PKS_NRPS_Biosynth_Enz"/>
</dbReference>
<evidence type="ECO:0000256" key="12">
    <source>
        <dbReference type="ARBA" id="ARBA00063272"/>
    </source>
</evidence>
<keyword evidence="2" id="KW-0596">Phosphopantetheine</keyword>
<evidence type="ECO:0000256" key="10">
    <source>
        <dbReference type="ARBA" id="ARBA00060158"/>
    </source>
</evidence>
<feature type="active site" description="Proton acceptor; for dehydratase activity" evidence="14">
    <location>
        <position position="950"/>
    </location>
</feature>
<dbReference type="Gene3D" id="6.10.140.1830">
    <property type="match status" value="1"/>
</dbReference>
<feature type="domain" description="Ketosynthase family 3 (KS3)" evidence="16">
    <location>
        <begin position="1737"/>
        <end position="2159"/>
    </location>
</feature>
<keyword evidence="4" id="KW-0808">Transferase</keyword>
<dbReference type="SMART" id="SM00822">
    <property type="entry name" value="PKS_KR"/>
    <property type="match status" value="1"/>
</dbReference>
<dbReference type="Pfam" id="PF08659">
    <property type="entry name" value="KR"/>
    <property type="match status" value="2"/>
</dbReference>
<dbReference type="Pfam" id="PF18369">
    <property type="entry name" value="PKS_DE"/>
    <property type="match status" value="1"/>
</dbReference>
<comment type="function">
    <text evidence="10">Involved in the biosynthesis of antibiotic erythromycin via the biosynthesis of its aglycone precursor, 6-deoxyerythronolide B (6-dEB).</text>
</comment>
<organism evidence="18 19">
    <name type="scientific">Actinophytocola xanthii</name>
    <dbReference type="NCBI Taxonomy" id="1912961"/>
    <lineage>
        <taxon>Bacteria</taxon>
        <taxon>Bacillati</taxon>
        <taxon>Actinomycetota</taxon>
        <taxon>Actinomycetes</taxon>
        <taxon>Pseudonocardiales</taxon>
        <taxon>Pseudonocardiaceae</taxon>
    </lineage>
</organism>
<dbReference type="SUPFAM" id="SSF51735">
    <property type="entry name" value="NAD(P)-binding Rossmann-fold domains"/>
    <property type="match status" value="4"/>
</dbReference>
<dbReference type="Gene3D" id="1.10.1200.10">
    <property type="entry name" value="ACP-like"/>
    <property type="match status" value="1"/>
</dbReference>
<evidence type="ECO:0000256" key="2">
    <source>
        <dbReference type="ARBA" id="ARBA00022450"/>
    </source>
</evidence>
<dbReference type="InterPro" id="IPR014031">
    <property type="entry name" value="Ketoacyl_synth_C"/>
</dbReference>
<dbReference type="STRING" id="1912961.BU204_12315"/>
<dbReference type="InterPro" id="IPR009081">
    <property type="entry name" value="PP-bd_ACP"/>
</dbReference>
<dbReference type="Pfam" id="PF08990">
    <property type="entry name" value="Docking"/>
    <property type="match status" value="1"/>
</dbReference>
<dbReference type="PROSITE" id="PS00012">
    <property type="entry name" value="PHOSPHOPANTETHEINE"/>
    <property type="match status" value="1"/>
</dbReference>
<evidence type="ECO:0000256" key="3">
    <source>
        <dbReference type="ARBA" id="ARBA00022553"/>
    </source>
</evidence>
<dbReference type="SUPFAM" id="SSF53901">
    <property type="entry name" value="Thiolase-like"/>
    <property type="match status" value="2"/>
</dbReference>
<dbReference type="InterPro" id="IPR036291">
    <property type="entry name" value="NAD(P)-bd_dom_sf"/>
</dbReference>
<dbReference type="Pfam" id="PF00109">
    <property type="entry name" value="ketoacyl-synt"/>
    <property type="match status" value="2"/>
</dbReference>
<keyword evidence="8" id="KW-0012">Acyltransferase</keyword>
<evidence type="ECO:0000259" key="17">
    <source>
        <dbReference type="PROSITE" id="PS52019"/>
    </source>
</evidence>
<dbReference type="Gene3D" id="3.40.50.11460">
    <property type="match status" value="2"/>
</dbReference>
<comment type="caution">
    <text evidence="18">The sequence shown here is derived from an EMBL/GenBank/DDBJ whole genome shotgun (WGS) entry which is preliminary data.</text>
</comment>
<dbReference type="Pfam" id="PF21089">
    <property type="entry name" value="PKS_DH_N"/>
    <property type="match status" value="1"/>
</dbReference>
<dbReference type="InterPro" id="IPR006162">
    <property type="entry name" value="Ppantetheine_attach_site"/>
</dbReference>
<dbReference type="Gene3D" id="3.10.129.110">
    <property type="entry name" value="Polyketide synthase dehydratase"/>
    <property type="match status" value="1"/>
</dbReference>
<feature type="domain" description="PKS/mFAS DH" evidence="17">
    <location>
        <begin position="918"/>
        <end position="1188"/>
    </location>
</feature>
<evidence type="ECO:0000256" key="11">
    <source>
        <dbReference type="ARBA" id="ARBA00060622"/>
    </source>
</evidence>
<dbReference type="EMBL" id="MSIE01000019">
    <property type="protein sequence ID" value="OLF17176.1"/>
    <property type="molecule type" value="Genomic_DNA"/>
</dbReference>
<dbReference type="Pfam" id="PF00550">
    <property type="entry name" value="PP-binding"/>
    <property type="match status" value="1"/>
</dbReference>
<feature type="non-terminal residue" evidence="18">
    <location>
        <position position="2868"/>
    </location>
</feature>
<dbReference type="InterPro" id="IPR049900">
    <property type="entry name" value="PKS_mFAS_DH"/>
</dbReference>
<dbReference type="InterPro" id="IPR020841">
    <property type="entry name" value="PKS_Beta-ketoAc_synthase_dom"/>
</dbReference>
<dbReference type="InterPro" id="IPR036736">
    <property type="entry name" value="ACP-like_sf"/>
</dbReference>
<dbReference type="InterPro" id="IPR016035">
    <property type="entry name" value="Acyl_Trfase/lysoPLipase"/>
</dbReference>
<dbReference type="PROSITE" id="PS52019">
    <property type="entry name" value="PKS_MFAS_DH"/>
    <property type="match status" value="1"/>
</dbReference>
<comment type="catalytic activity">
    <reaction evidence="9">
        <text>6 (S)-methylmalonyl-CoA + propanoyl-CoA + 6 NADPH + 12 H(+) = 6-deoxyerythronolide B + 6 CO2 + 6 NADP(+) + 7 CoA + H2O</text>
        <dbReference type="Rhea" id="RHEA:23068"/>
        <dbReference type="ChEBI" id="CHEBI:15377"/>
        <dbReference type="ChEBI" id="CHEBI:15378"/>
        <dbReference type="ChEBI" id="CHEBI:16089"/>
        <dbReference type="ChEBI" id="CHEBI:16526"/>
        <dbReference type="ChEBI" id="CHEBI:57287"/>
        <dbReference type="ChEBI" id="CHEBI:57327"/>
        <dbReference type="ChEBI" id="CHEBI:57392"/>
        <dbReference type="ChEBI" id="CHEBI:57783"/>
        <dbReference type="ChEBI" id="CHEBI:58349"/>
        <dbReference type="EC" id="2.3.1.94"/>
    </reaction>
</comment>
<dbReference type="Pfam" id="PF16197">
    <property type="entry name" value="KAsynt_C_assoc"/>
    <property type="match status" value="2"/>
</dbReference>
<dbReference type="InterPro" id="IPR041618">
    <property type="entry name" value="PKS_DE"/>
</dbReference>
<evidence type="ECO:0000256" key="4">
    <source>
        <dbReference type="ARBA" id="ARBA00022679"/>
    </source>
</evidence>
<dbReference type="InterPro" id="IPR014043">
    <property type="entry name" value="Acyl_transferase_dom"/>
</dbReference>
<dbReference type="PROSITE" id="PS00606">
    <property type="entry name" value="KS3_1"/>
    <property type="match status" value="2"/>
</dbReference>
<dbReference type="InterPro" id="IPR015083">
    <property type="entry name" value="NorB/c/GfsB-D-like_docking"/>
</dbReference>
<dbReference type="GO" id="GO:0047879">
    <property type="term" value="F:erythronolide synthase activity"/>
    <property type="evidence" value="ECO:0007669"/>
    <property type="project" value="UniProtKB-EC"/>
</dbReference>
<keyword evidence="19" id="KW-1185">Reference proteome</keyword>
<dbReference type="InterPro" id="IPR020806">
    <property type="entry name" value="PKS_PP-bd"/>
</dbReference>
<dbReference type="FunFam" id="3.40.366.10:FF:000002">
    <property type="entry name" value="Probable polyketide synthase 2"/>
    <property type="match status" value="2"/>
</dbReference>
<dbReference type="Proteomes" id="UP000185596">
    <property type="component" value="Unassembled WGS sequence"/>
</dbReference>
<dbReference type="Gene3D" id="3.40.366.10">
    <property type="entry name" value="Malonyl-Coenzyme A Acyl Carrier Protein, domain 2"/>
    <property type="match status" value="2"/>
</dbReference>
<dbReference type="InterPro" id="IPR018201">
    <property type="entry name" value="Ketoacyl_synth_AS"/>
</dbReference>
<dbReference type="InterPro" id="IPR014030">
    <property type="entry name" value="Ketoacyl_synth_N"/>
</dbReference>
<dbReference type="Gene3D" id="3.30.70.3290">
    <property type="match status" value="2"/>
</dbReference>
<evidence type="ECO:0000256" key="6">
    <source>
        <dbReference type="ARBA" id="ARBA00023194"/>
    </source>
</evidence>
<evidence type="ECO:0000313" key="18">
    <source>
        <dbReference type="EMBL" id="OLF17176.1"/>
    </source>
</evidence>